<organism evidence="1 2">
    <name type="scientific">Entomophthora muscae</name>
    <dbReference type="NCBI Taxonomy" id="34485"/>
    <lineage>
        <taxon>Eukaryota</taxon>
        <taxon>Fungi</taxon>
        <taxon>Fungi incertae sedis</taxon>
        <taxon>Zoopagomycota</taxon>
        <taxon>Entomophthoromycotina</taxon>
        <taxon>Entomophthoromycetes</taxon>
        <taxon>Entomophthorales</taxon>
        <taxon>Entomophthoraceae</taxon>
        <taxon>Entomophthora</taxon>
    </lineage>
</organism>
<reference evidence="1" key="1">
    <citation type="submission" date="2022-04" db="EMBL/GenBank/DDBJ databases">
        <title>Genome of the entomopathogenic fungus Entomophthora muscae.</title>
        <authorList>
            <person name="Elya C."/>
            <person name="Lovett B.R."/>
            <person name="Lee E."/>
            <person name="Macias A.M."/>
            <person name="Hajek A.E."/>
            <person name="De Bivort B.L."/>
            <person name="Kasson M.T."/>
            <person name="De Fine Licht H.H."/>
            <person name="Stajich J.E."/>
        </authorList>
    </citation>
    <scope>NUCLEOTIDE SEQUENCE</scope>
    <source>
        <strain evidence="1">Berkeley</strain>
    </source>
</reference>
<comment type="caution">
    <text evidence="1">The sequence shown here is derived from an EMBL/GenBank/DDBJ whole genome shotgun (WGS) entry which is preliminary data.</text>
</comment>
<gene>
    <name evidence="1" type="ORF">DSO57_1005270</name>
</gene>
<sequence>MQINQTSNNNKEINVKILTIQNFLINELQSIVFAIFGANALVNYGKRTASNRPFRKFVFRNDVPV</sequence>
<accession>A0ACC2SX58</accession>
<proteinExistence type="predicted"/>
<name>A0ACC2SX58_9FUNG</name>
<protein>
    <submittedName>
        <fullName evidence="1">Uncharacterized protein</fullName>
    </submittedName>
</protein>
<evidence type="ECO:0000313" key="2">
    <source>
        <dbReference type="Proteomes" id="UP001165960"/>
    </source>
</evidence>
<evidence type="ECO:0000313" key="1">
    <source>
        <dbReference type="EMBL" id="KAJ9066890.1"/>
    </source>
</evidence>
<keyword evidence="2" id="KW-1185">Reference proteome</keyword>
<dbReference type="Proteomes" id="UP001165960">
    <property type="component" value="Unassembled WGS sequence"/>
</dbReference>
<dbReference type="EMBL" id="QTSX02004274">
    <property type="protein sequence ID" value="KAJ9066890.1"/>
    <property type="molecule type" value="Genomic_DNA"/>
</dbReference>